<feature type="compositionally biased region" description="Polar residues" evidence="1">
    <location>
        <begin position="311"/>
        <end position="323"/>
    </location>
</feature>
<proteinExistence type="predicted"/>
<accession>A0A8S0QMP7</accession>
<feature type="transmembrane region" description="Helical" evidence="2">
    <location>
        <begin position="26"/>
        <end position="53"/>
    </location>
</feature>
<dbReference type="AlphaFoldDB" id="A0A8S0QMP7"/>
<gene>
    <name evidence="3" type="ORF">OLEA9_A060332</name>
</gene>
<dbReference type="Proteomes" id="UP000594638">
    <property type="component" value="Unassembled WGS sequence"/>
</dbReference>
<dbReference type="PANTHER" id="PTHR33133:SF1">
    <property type="entry name" value="EXPRESSED PROTEIN-RELATED"/>
    <property type="match status" value="1"/>
</dbReference>
<dbReference type="PANTHER" id="PTHR33133">
    <property type="entry name" value="OS08G0107100 PROTEIN-RELATED"/>
    <property type="match status" value="1"/>
</dbReference>
<keyword evidence="2" id="KW-0812">Transmembrane</keyword>
<feature type="region of interest" description="Disordered" evidence="1">
    <location>
        <begin position="311"/>
        <end position="331"/>
    </location>
</feature>
<evidence type="ECO:0000313" key="3">
    <source>
        <dbReference type="EMBL" id="CAA2968229.1"/>
    </source>
</evidence>
<feature type="transmembrane region" description="Helical" evidence="2">
    <location>
        <begin position="235"/>
        <end position="254"/>
    </location>
</feature>
<evidence type="ECO:0000256" key="2">
    <source>
        <dbReference type="SAM" id="Phobius"/>
    </source>
</evidence>
<dbReference type="Gramene" id="OE9A060332T1">
    <property type="protein sequence ID" value="OE9A060332C1"/>
    <property type="gene ID" value="OE9A060332"/>
</dbReference>
<keyword evidence="4" id="KW-1185">Reference proteome</keyword>
<evidence type="ECO:0000256" key="1">
    <source>
        <dbReference type="SAM" id="MobiDB-lite"/>
    </source>
</evidence>
<keyword evidence="2" id="KW-1133">Transmembrane helix</keyword>
<dbReference type="EMBL" id="CACTIH010001901">
    <property type="protein sequence ID" value="CAA2968229.1"/>
    <property type="molecule type" value="Genomic_DNA"/>
</dbReference>
<keyword evidence="2" id="KW-0472">Membrane</keyword>
<evidence type="ECO:0000313" key="4">
    <source>
        <dbReference type="Proteomes" id="UP000594638"/>
    </source>
</evidence>
<feature type="transmembrane region" description="Helical" evidence="2">
    <location>
        <begin position="266"/>
        <end position="289"/>
    </location>
</feature>
<dbReference type="OrthoDB" id="908843at2759"/>
<name>A0A8S0QMP7_OLEEU</name>
<sequence>MEFYDFFSFLLILKESIKLLPKNGKLMASIFIFSLILYAILFISFTFSFQFLFNDIAEVYMNSSFVADQSPFTPNTTSLRSNSTELLGIERLRDDFALLVAVQMACLLAVLIVSNFSTTATILVSAMSYKDETLSLKDLCLRIVRTWKRALVTEFYTKLHAMAYVFLCVALSVPLLMSANLTTISATVLLVISACVCCLYLPVVWNLAIVVCVVDKGCGIEALGKAAALIKGKRLHGFMLNLCFNPLCLILFLNCGMMPESWTINGLIVMGVFLLGIFFPNVAYTVLYFRCKKSYGEEIELYWSMEYSKLPSTQPVSKSSNLPSRVEEKFL</sequence>
<organism evidence="3 4">
    <name type="scientific">Olea europaea subsp. europaea</name>
    <dbReference type="NCBI Taxonomy" id="158383"/>
    <lineage>
        <taxon>Eukaryota</taxon>
        <taxon>Viridiplantae</taxon>
        <taxon>Streptophyta</taxon>
        <taxon>Embryophyta</taxon>
        <taxon>Tracheophyta</taxon>
        <taxon>Spermatophyta</taxon>
        <taxon>Magnoliopsida</taxon>
        <taxon>eudicotyledons</taxon>
        <taxon>Gunneridae</taxon>
        <taxon>Pentapetalae</taxon>
        <taxon>asterids</taxon>
        <taxon>lamiids</taxon>
        <taxon>Lamiales</taxon>
        <taxon>Oleaceae</taxon>
        <taxon>Oleeae</taxon>
        <taxon>Olea</taxon>
    </lineage>
</organism>
<reference evidence="3 4" key="1">
    <citation type="submission" date="2019-12" db="EMBL/GenBank/DDBJ databases">
        <authorList>
            <person name="Alioto T."/>
            <person name="Alioto T."/>
            <person name="Gomez Garrido J."/>
        </authorList>
    </citation>
    <scope>NUCLEOTIDE SEQUENCE [LARGE SCALE GENOMIC DNA]</scope>
</reference>
<feature type="transmembrane region" description="Helical" evidence="2">
    <location>
        <begin position="96"/>
        <end position="124"/>
    </location>
</feature>
<comment type="caution">
    <text evidence="3">The sequence shown here is derived from an EMBL/GenBank/DDBJ whole genome shotgun (WGS) entry which is preliminary data.</text>
</comment>
<feature type="transmembrane region" description="Helical" evidence="2">
    <location>
        <begin position="188"/>
        <end position="214"/>
    </location>
</feature>
<protein>
    <submittedName>
        <fullName evidence="3">Uncharacterized protein</fullName>
    </submittedName>
</protein>
<feature type="transmembrane region" description="Helical" evidence="2">
    <location>
        <begin position="155"/>
        <end position="176"/>
    </location>
</feature>